<evidence type="ECO:0000256" key="3">
    <source>
        <dbReference type="ARBA" id="ARBA00023082"/>
    </source>
</evidence>
<dbReference type="InterPro" id="IPR000838">
    <property type="entry name" value="RNA_pol_sigma70_ECF_CS"/>
</dbReference>
<dbReference type="EMBL" id="FRDJ01000009">
    <property type="protein sequence ID" value="SHN65965.1"/>
    <property type="molecule type" value="Genomic_DNA"/>
</dbReference>
<evidence type="ECO:0000256" key="6">
    <source>
        <dbReference type="RuleBase" id="RU000716"/>
    </source>
</evidence>
<keyword evidence="4 6" id="KW-0238">DNA-binding</keyword>
<evidence type="ECO:0000259" key="8">
    <source>
        <dbReference type="Pfam" id="PF08281"/>
    </source>
</evidence>
<dbReference type="SUPFAM" id="SSF88659">
    <property type="entry name" value="Sigma3 and sigma4 domains of RNA polymerase sigma factors"/>
    <property type="match status" value="1"/>
</dbReference>
<dbReference type="InterPro" id="IPR013249">
    <property type="entry name" value="RNA_pol_sigma70_r4_t2"/>
</dbReference>
<dbReference type="RefSeq" id="WP_372589809.1">
    <property type="nucleotide sequence ID" value="NZ_FRDJ01000009.1"/>
</dbReference>
<dbReference type="NCBIfam" id="TIGR02937">
    <property type="entry name" value="sigma70-ECF"/>
    <property type="match status" value="1"/>
</dbReference>
<proteinExistence type="inferred from homology"/>
<dbReference type="InterPro" id="IPR013324">
    <property type="entry name" value="RNA_pol_sigma_r3/r4-like"/>
</dbReference>
<dbReference type="GO" id="GO:0003677">
    <property type="term" value="F:DNA binding"/>
    <property type="evidence" value="ECO:0007669"/>
    <property type="project" value="UniProtKB-KW"/>
</dbReference>
<dbReference type="GO" id="GO:0016987">
    <property type="term" value="F:sigma factor activity"/>
    <property type="evidence" value="ECO:0007669"/>
    <property type="project" value="UniProtKB-KW"/>
</dbReference>
<dbReference type="InterPro" id="IPR036388">
    <property type="entry name" value="WH-like_DNA-bd_sf"/>
</dbReference>
<evidence type="ECO:0000313" key="10">
    <source>
        <dbReference type="Proteomes" id="UP000184207"/>
    </source>
</evidence>
<dbReference type="InterPro" id="IPR013325">
    <property type="entry name" value="RNA_pol_sigma_r2"/>
</dbReference>
<dbReference type="AlphaFoldDB" id="A0A1M7T5J0"/>
<dbReference type="STRING" id="1121883.SAMN02745226_01568"/>
<dbReference type="CDD" id="cd06171">
    <property type="entry name" value="Sigma70_r4"/>
    <property type="match status" value="1"/>
</dbReference>
<dbReference type="PANTHER" id="PTHR43133:SF51">
    <property type="entry name" value="RNA POLYMERASE SIGMA FACTOR"/>
    <property type="match status" value="1"/>
</dbReference>
<dbReference type="InterPro" id="IPR014284">
    <property type="entry name" value="RNA_pol_sigma-70_dom"/>
</dbReference>
<evidence type="ECO:0000256" key="1">
    <source>
        <dbReference type="ARBA" id="ARBA00010641"/>
    </source>
</evidence>
<keyword evidence="3 6" id="KW-0731">Sigma factor</keyword>
<keyword evidence="2 6" id="KW-0805">Transcription regulation</keyword>
<evidence type="ECO:0000256" key="2">
    <source>
        <dbReference type="ARBA" id="ARBA00023015"/>
    </source>
</evidence>
<dbReference type="Gene3D" id="1.10.1740.10">
    <property type="match status" value="1"/>
</dbReference>
<dbReference type="InterPro" id="IPR007627">
    <property type="entry name" value="RNA_pol_sigma70_r2"/>
</dbReference>
<feature type="domain" description="RNA polymerase sigma factor 70 region 4 type 2" evidence="8">
    <location>
        <begin position="155"/>
        <end position="207"/>
    </location>
</feature>
<name>A0A1M7T5J0_FERGO</name>
<gene>
    <name evidence="9" type="ORF">SAMN02745226_01568</name>
</gene>
<dbReference type="Pfam" id="PF04542">
    <property type="entry name" value="Sigma70_r2"/>
    <property type="match status" value="1"/>
</dbReference>
<feature type="domain" description="RNA polymerase sigma-70 region 2" evidence="7">
    <location>
        <begin position="52"/>
        <end position="117"/>
    </location>
</feature>
<accession>A0A1M7T5J0</accession>
<reference evidence="10" key="1">
    <citation type="submission" date="2016-12" db="EMBL/GenBank/DDBJ databases">
        <authorList>
            <person name="Varghese N."/>
            <person name="Submissions S."/>
        </authorList>
    </citation>
    <scope>NUCLEOTIDE SEQUENCE [LARGE SCALE GENOMIC DNA]</scope>
    <source>
        <strain evidence="10">DSM 13020</strain>
    </source>
</reference>
<dbReference type="Gene3D" id="1.10.10.10">
    <property type="entry name" value="Winged helix-like DNA-binding domain superfamily/Winged helix DNA-binding domain"/>
    <property type="match status" value="1"/>
</dbReference>
<keyword evidence="5 6" id="KW-0804">Transcription</keyword>
<dbReference type="InterPro" id="IPR039425">
    <property type="entry name" value="RNA_pol_sigma-70-like"/>
</dbReference>
<evidence type="ECO:0000256" key="5">
    <source>
        <dbReference type="ARBA" id="ARBA00023163"/>
    </source>
</evidence>
<organism evidence="9 10">
    <name type="scientific">Fervidobacterium gondwanense DSM 13020</name>
    <dbReference type="NCBI Taxonomy" id="1121883"/>
    <lineage>
        <taxon>Bacteria</taxon>
        <taxon>Thermotogati</taxon>
        <taxon>Thermotogota</taxon>
        <taxon>Thermotogae</taxon>
        <taxon>Thermotogales</taxon>
        <taxon>Fervidobacteriaceae</taxon>
        <taxon>Fervidobacterium</taxon>
    </lineage>
</organism>
<comment type="similarity">
    <text evidence="1 6">Belongs to the sigma-70 factor family. ECF subfamily.</text>
</comment>
<evidence type="ECO:0000256" key="4">
    <source>
        <dbReference type="ARBA" id="ARBA00023125"/>
    </source>
</evidence>
<protein>
    <recommendedName>
        <fullName evidence="6">RNA polymerase sigma factor</fullName>
    </recommendedName>
</protein>
<keyword evidence="10" id="KW-1185">Reference proteome</keyword>
<dbReference type="Pfam" id="PF08281">
    <property type="entry name" value="Sigma70_r4_2"/>
    <property type="match status" value="1"/>
</dbReference>
<sequence>MKRLESSNNSSRMDINSQNERFDENVSQNNWCSEDRLIKALRKGDENAYRFLYKTYASKIGALAKSFMGSDDVDDVIQEVFLKIYKNIKKFRGESRLSTWIYKIAINVCRDHYKKYKGRDVLIDLSETNDSDEYQTQYSTDEDIQENVANEFSYEKLRKAIERLSPTDRMILYMKEVDGLTYSEIGKIIDKPEGTVKSRLHYIKKELRTALKEESLNEYNE</sequence>
<dbReference type="PROSITE" id="PS01063">
    <property type="entry name" value="SIGMA70_ECF"/>
    <property type="match status" value="1"/>
</dbReference>
<dbReference type="SUPFAM" id="SSF88946">
    <property type="entry name" value="Sigma2 domain of RNA polymerase sigma factors"/>
    <property type="match status" value="1"/>
</dbReference>
<evidence type="ECO:0000313" key="9">
    <source>
        <dbReference type="EMBL" id="SHN65965.1"/>
    </source>
</evidence>
<dbReference type="GO" id="GO:0006352">
    <property type="term" value="P:DNA-templated transcription initiation"/>
    <property type="evidence" value="ECO:0007669"/>
    <property type="project" value="InterPro"/>
</dbReference>
<dbReference type="PANTHER" id="PTHR43133">
    <property type="entry name" value="RNA POLYMERASE ECF-TYPE SIGMA FACTO"/>
    <property type="match status" value="1"/>
</dbReference>
<dbReference type="Proteomes" id="UP000184207">
    <property type="component" value="Unassembled WGS sequence"/>
</dbReference>
<evidence type="ECO:0000259" key="7">
    <source>
        <dbReference type="Pfam" id="PF04542"/>
    </source>
</evidence>